<comment type="caution">
    <text evidence="8">Lacks conserved residue(s) required for the propagation of feature annotation.</text>
</comment>
<evidence type="ECO:0000259" key="10">
    <source>
        <dbReference type="Pfam" id="PF19269"/>
    </source>
</evidence>
<feature type="domain" description="Aminoacyl-tRNA synthetase class I anticodon-binding" evidence="10">
    <location>
        <begin position="372"/>
        <end position="498"/>
    </location>
</feature>
<sequence length="502" mass="57276">MNKVRVRFAPSPTGPLHLGGVRTALYDYLFAKNQDGEFVLRIEDTDTARYVEGAEDYIEEALEWCGIIPDESPKKGGKFAPYRQSERRDIYDRYTEQILKTDYAYIAFDTAEELDAIRAEYEAKGDVFSYNNISRNRLKNSIALSEEEVQKLLDEKTPYVVRFKMPVDRTLGLVDIIRGNFAVNTNTLDDKVLVKNDGMPTYHFANIIDDNEMEISHVIRGEEWLPSLGLHILLYEAMGWEAPQFAHLSLILKPEGKGKLSKRDGDKFGFPVFPLNFTDPVTGNISKGYREEGYLPEAFINMVALLGWSPADDKEILSLDEMTKEFDLNKVHKAGARFSKEKAEWFNHQYIQLKSDEELLQILKNSDLNLTLSDEKLLKVVHLMKERATFPKDIYENGKFFFEAPSSYDEKASKKAWNDETSNLLTEFSVMLSEIEAFTSENIKQNLHDFAENKGVGMGKVMMPLRLALVGELKGPDVPDIVELVGKEESIARINNAINNFK</sequence>
<dbReference type="InterPro" id="IPR004527">
    <property type="entry name" value="Glu-tRNA-ligase_bac/mito"/>
</dbReference>
<dbReference type="PANTHER" id="PTHR43311:SF2">
    <property type="entry name" value="GLUTAMATE--TRNA LIGASE, MITOCHONDRIAL-RELATED"/>
    <property type="match status" value="1"/>
</dbReference>
<dbReference type="EC" id="6.1.1.17" evidence="8"/>
<comment type="function">
    <text evidence="8">Catalyzes the attachment of glutamate to tRNA(Glu) in a two-step reaction: glutamate is first activated by ATP to form Glu-AMP and then transferred to the acceptor end of tRNA(Glu).</text>
</comment>
<dbReference type="InterPro" id="IPR033910">
    <property type="entry name" value="GluRS_core"/>
</dbReference>
<evidence type="ECO:0000256" key="1">
    <source>
        <dbReference type="ARBA" id="ARBA00007894"/>
    </source>
</evidence>
<evidence type="ECO:0000313" key="11">
    <source>
        <dbReference type="EMBL" id="NMR35370.1"/>
    </source>
</evidence>
<dbReference type="GO" id="GO:0000049">
    <property type="term" value="F:tRNA binding"/>
    <property type="evidence" value="ECO:0007669"/>
    <property type="project" value="InterPro"/>
</dbReference>
<comment type="catalytic activity">
    <reaction evidence="8">
        <text>tRNA(Glu) + L-glutamate + ATP = L-glutamyl-tRNA(Glu) + AMP + diphosphate</text>
        <dbReference type="Rhea" id="RHEA:23540"/>
        <dbReference type="Rhea" id="RHEA-COMP:9663"/>
        <dbReference type="Rhea" id="RHEA-COMP:9680"/>
        <dbReference type="ChEBI" id="CHEBI:29985"/>
        <dbReference type="ChEBI" id="CHEBI:30616"/>
        <dbReference type="ChEBI" id="CHEBI:33019"/>
        <dbReference type="ChEBI" id="CHEBI:78442"/>
        <dbReference type="ChEBI" id="CHEBI:78520"/>
        <dbReference type="ChEBI" id="CHEBI:456215"/>
        <dbReference type="EC" id="6.1.1.17"/>
    </reaction>
</comment>
<dbReference type="InterPro" id="IPR020751">
    <property type="entry name" value="aa-tRNA-synth_I_codon-bd_sub2"/>
</dbReference>
<dbReference type="Pfam" id="PF19269">
    <property type="entry name" value="Anticodon_2"/>
    <property type="match status" value="1"/>
</dbReference>
<dbReference type="PANTHER" id="PTHR43311">
    <property type="entry name" value="GLUTAMATE--TRNA LIGASE"/>
    <property type="match status" value="1"/>
</dbReference>
<evidence type="ECO:0000256" key="2">
    <source>
        <dbReference type="ARBA" id="ARBA00022490"/>
    </source>
</evidence>
<dbReference type="SUPFAM" id="SSF48163">
    <property type="entry name" value="An anticodon-binding domain of class I aminoacyl-tRNA synthetases"/>
    <property type="match status" value="1"/>
</dbReference>
<keyword evidence="2 8" id="KW-0963">Cytoplasm</keyword>
<keyword evidence="7 8" id="KW-0030">Aminoacyl-tRNA synthetase</keyword>
<evidence type="ECO:0000256" key="6">
    <source>
        <dbReference type="ARBA" id="ARBA00022917"/>
    </source>
</evidence>
<keyword evidence="3 8" id="KW-0436">Ligase</keyword>
<dbReference type="CDD" id="cd00808">
    <property type="entry name" value="GluRS_core"/>
    <property type="match status" value="1"/>
</dbReference>
<dbReference type="InterPro" id="IPR014729">
    <property type="entry name" value="Rossmann-like_a/b/a_fold"/>
</dbReference>
<reference evidence="11 12" key="1">
    <citation type="submission" date="2020-04" db="EMBL/GenBank/DDBJ databases">
        <title>Genome analysis and antimicrobial resistance characteristics of Chryseobacterium aquaticum isolated from farmed salmonids.</title>
        <authorList>
            <person name="Saticioglu I.B."/>
            <person name="Duman M."/>
            <person name="Altun S."/>
        </authorList>
    </citation>
    <scope>NUCLEOTIDE SEQUENCE [LARGE SCALE GENOMIC DNA]</scope>
    <source>
        <strain evidence="11 12">C-174</strain>
    </source>
</reference>
<evidence type="ECO:0000256" key="5">
    <source>
        <dbReference type="ARBA" id="ARBA00022840"/>
    </source>
</evidence>
<dbReference type="InterPro" id="IPR001412">
    <property type="entry name" value="aa-tRNA-synth_I_CS"/>
</dbReference>
<dbReference type="RefSeq" id="WP_169321974.1">
    <property type="nucleotide sequence ID" value="NZ_JABCJF010000008.1"/>
</dbReference>
<dbReference type="InterPro" id="IPR020058">
    <property type="entry name" value="Glu/Gln-tRNA-synth_Ib_cat-dom"/>
</dbReference>
<evidence type="ECO:0000259" key="9">
    <source>
        <dbReference type="Pfam" id="PF00749"/>
    </source>
</evidence>
<keyword evidence="6 8" id="KW-0648">Protein biosynthesis</keyword>
<evidence type="ECO:0000313" key="12">
    <source>
        <dbReference type="Proteomes" id="UP000548067"/>
    </source>
</evidence>
<evidence type="ECO:0000256" key="8">
    <source>
        <dbReference type="HAMAP-Rule" id="MF_00022"/>
    </source>
</evidence>
<dbReference type="HAMAP" id="MF_00022">
    <property type="entry name" value="Glu_tRNA_synth_type1"/>
    <property type="match status" value="1"/>
</dbReference>
<feature type="domain" description="Glutamyl/glutaminyl-tRNA synthetase class Ib catalytic" evidence="9">
    <location>
        <begin position="3"/>
        <end position="345"/>
    </location>
</feature>
<dbReference type="GO" id="GO:0005829">
    <property type="term" value="C:cytosol"/>
    <property type="evidence" value="ECO:0007669"/>
    <property type="project" value="TreeGrafter"/>
</dbReference>
<evidence type="ECO:0000256" key="4">
    <source>
        <dbReference type="ARBA" id="ARBA00022741"/>
    </source>
</evidence>
<dbReference type="Pfam" id="PF00749">
    <property type="entry name" value="tRNA-synt_1c"/>
    <property type="match status" value="1"/>
</dbReference>
<keyword evidence="5 8" id="KW-0067">ATP-binding</keyword>
<comment type="subunit">
    <text evidence="8">Monomer.</text>
</comment>
<dbReference type="AlphaFoldDB" id="A0A848N9Z1"/>
<accession>A0A848N9Z1</accession>
<evidence type="ECO:0000256" key="7">
    <source>
        <dbReference type="ARBA" id="ARBA00023146"/>
    </source>
</evidence>
<dbReference type="PRINTS" id="PR00987">
    <property type="entry name" value="TRNASYNTHGLU"/>
</dbReference>
<dbReference type="Gene3D" id="1.10.10.350">
    <property type="match status" value="1"/>
</dbReference>
<protein>
    <recommendedName>
        <fullName evidence="8">Glutamate--tRNA ligase</fullName>
        <ecNumber evidence="8">6.1.1.17</ecNumber>
    </recommendedName>
    <alternativeName>
        <fullName evidence="8">Glutamyl-tRNA synthetase</fullName>
        <shortName evidence="8">GluRS</shortName>
    </alternativeName>
</protein>
<dbReference type="Proteomes" id="UP000548067">
    <property type="component" value="Unassembled WGS sequence"/>
</dbReference>
<comment type="subcellular location">
    <subcellularLocation>
        <location evidence="8">Cytoplasm</location>
    </subcellularLocation>
</comment>
<dbReference type="PROSITE" id="PS00178">
    <property type="entry name" value="AA_TRNA_LIGASE_I"/>
    <property type="match status" value="1"/>
</dbReference>
<gene>
    <name evidence="8" type="primary">gltX</name>
    <name evidence="11" type="ORF">HIO71_14375</name>
</gene>
<dbReference type="Gene3D" id="3.40.50.620">
    <property type="entry name" value="HUPs"/>
    <property type="match status" value="1"/>
</dbReference>
<dbReference type="NCBIfam" id="TIGR00464">
    <property type="entry name" value="gltX_bact"/>
    <property type="match status" value="1"/>
</dbReference>
<feature type="short sequence motif" description="'KMSKS' region" evidence="8">
    <location>
        <begin position="259"/>
        <end position="263"/>
    </location>
</feature>
<dbReference type="GO" id="GO:0005524">
    <property type="term" value="F:ATP binding"/>
    <property type="evidence" value="ECO:0007669"/>
    <property type="project" value="UniProtKB-UniRule"/>
</dbReference>
<evidence type="ECO:0000256" key="3">
    <source>
        <dbReference type="ARBA" id="ARBA00022598"/>
    </source>
</evidence>
<dbReference type="Gene3D" id="3.90.800.10">
    <property type="entry name" value="Glutamyl-tRNA Synthetase, Domain 3"/>
    <property type="match status" value="1"/>
</dbReference>
<dbReference type="InterPro" id="IPR000924">
    <property type="entry name" value="Glu/Gln-tRNA-synth"/>
</dbReference>
<dbReference type="InterPro" id="IPR020061">
    <property type="entry name" value="Glu_tRNA_lig_a-bdl"/>
</dbReference>
<dbReference type="GO" id="GO:0008270">
    <property type="term" value="F:zinc ion binding"/>
    <property type="evidence" value="ECO:0007669"/>
    <property type="project" value="InterPro"/>
</dbReference>
<dbReference type="SUPFAM" id="SSF52374">
    <property type="entry name" value="Nucleotidylyl transferase"/>
    <property type="match status" value="1"/>
</dbReference>
<dbReference type="GO" id="GO:0006424">
    <property type="term" value="P:glutamyl-tRNA aminoacylation"/>
    <property type="evidence" value="ECO:0007669"/>
    <property type="project" value="UniProtKB-UniRule"/>
</dbReference>
<proteinExistence type="inferred from homology"/>
<dbReference type="Gene3D" id="1.10.1160.10">
    <property type="entry name" value="Glutamyl-trna Synthetase, Domain 2"/>
    <property type="match status" value="1"/>
</dbReference>
<dbReference type="EMBL" id="JABCJF010000008">
    <property type="protein sequence ID" value="NMR35370.1"/>
    <property type="molecule type" value="Genomic_DNA"/>
</dbReference>
<name>A0A848N9Z1_9FLAO</name>
<dbReference type="InterPro" id="IPR045462">
    <property type="entry name" value="aa-tRNA-synth_I_cd-bd"/>
</dbReference>
<dbReference type="InterPro" id="IPR008925">
    <property type="entry name" value="aa_tRNA-synth_I_cd-bd_sf"/>
</dbReference>
<comment type="similarity">
    <text evidence="1 8">Belongs to the class-I aminoacyl-tRNA synthetase family. Glutamate--tRNA ligase type 1 subfamily.</text>
</comment>
<dbReference type="InterPro" id="IPR049940">
    <property type="entry name" value="GluQ/Sye"/>
</dbReference>
<dbReference type="FunFam" id="3.40.50.620:FF:000127">
    <property type="entry name" value="Glutamate--tRNA ligase"/>
    <property type="match status" value="1"/>
</dbReference>
<dbReference type="GO" id="GO:0004818">
    <property type="term" value="F:glutamate-tRNA ligase activity"/>
    <property type="evidence" value="ECO:0007669"/>
    <property type="project" value="UniProtKB-UniRule"/>
</dbReference>
<comment type="caution">
    <text evidence="11">The sequence shown here is derived from an EMBL/GenBank/DDBJ whole genome shotgun (WGS) entry which is preliminary data.</text>
</comment>
<organism evidence="11 12">
    <name type="scientific">Chryseobacterium aquaticum</name>
    <dbReference type="NCBI Taxonomy" id="452084"/>
    <lineage>
        <taxon>Bacteria</taxon>
        <taxon>Pseudomonadati</taxon>
        <taxon>Bacteroidota</taxon>
        <taxon>Flavobacteriia</taxon>
        <taxon>Flavobacteriales</taxon>
        <taxon>Weeksellaceae</taxon>
        <taxon>Chryseobacterium group</taxon>
        <taxon>Chryseobacterium</taxon>
    </lineage>
</organism>
<keyword evidence="4 8" id="KW-0547">Nucleotide-binding</keyword>
<feature type="binding site" evidence="8">
    <location>
        <position position="262"/>
    </location>
    <ligand>
        <name>ATP</name>
        <dbReference type="ChEBI" id="CHEBI:30616"/>
    </ligand>
</feature>
<feature type="short sequence motif" description="'HIGH' region" evidence="8">
    <location>
        <begin position="10"/>
        <end position="20"/>
    </location>
</feature>